<proteinExistence type="predicted"/>
<feature type="transmembrane region" description="Helical" evidence="1">
    <location>
        <begin position="131"/>
        <end position="152"/>
    </location>
</feature>
<evidence type="ECO:0000313" key="2">
    <source>
        <dbReference type="EMBL" id="PTL60837.1"/>
    </source>
</evidence>
<feature type="transmembrane region" description="Helical" evidence="1">
    <location>
        <begin position="102"/>
        <end position="125"/>
    </location>
</feature>
<keyword evidence="1" id="KW-1133">Transmembrane helix</keyword>
<dbReference type="EMBL" id="PYYB01000001">
    <property type="protein sequence ID" value="PTL60837.1"/>
    <property type="molecule type" value="Genomic_DNA"/>
</dbReference>
<evidence type="ECO:0000313" key="3">
    <source>
        <dbReference type="Proteomes" id="UP000240739"/>
    </source>
</evidence>
<keyword evidence="3" id="KW-1185">Reference proteome</keyword>
<keyword evidence="1" id="KW-0812">Transmembrane</keyword>
<sequence>MSGVVFRAVRAEYEQQFHRAGLPLLIEDREADTDIWNRAFPLLALVFLAQVFNGLNFDWGVAANIASVFGSLAVILVGVALVNRFRGREMLAIPESLGRAELAAFVVLPSLLPLIFGGQVVSAVVTLVGNTVLLALVYGVLGLGFVSIVVWAARRLVGQLGRSVMLLARAVPLLLLFSVVLFINTEMWQVFSAMSDPSLGAMVGLLVLIGTGFLVARIPREVAAIEREAGGEGPPLRRSQLFNVGLVLFVSQALQVLVVSLAIAGFFVVFGLLAISPEVLESWTGSRGSPVPVLGDTEILGIEIHLTEELLRVATAIASFSGLYYSIAVLTDSTYREEFLEEVTEEMRETFTARSAYLAERDAELAAAGGAATPD</sequence>
<feature type="transmembrane region" description="Helical" evidence="1">
    <location>
        <begin position="164"/>
        <end position="183"/>
    </location>
</feature>
<protein>
    <recommendedName>
        <fullName evidence="4">Integral membrane protein</fullName>
    </recommendedName>
</protein>
<name>A0A2T4UNM0_9ACTN</name>
<accession>A0A2T4UNM0</accession>
<dbReference type="AlphaFoldDB" id="A0A2T4UNM0"/>
<keyword evidence="1" id="KW-0472">Membrane</keyword>
<feature type="transmembrane region" description="Helical" evidence="1">
    <location>
        <begin position="246"/>
        <end position="275"/>
    </location>
</feature>
<reference evidence="2 3" key="1">
    <citation type="submission" date="2018-03" db="EMBL/GenBank/DDBJ databases">
        <title>Aquarubrobacter algicola gen. nov., sp. nov., a novel actinobacterium isolated from shallow eutrophic lake during the end of cyanobacterial harmful algal blooms.</title>
        <authorList>
            <person name="Chun S.J."/>
        </authorList>
    </citation>
    <scope>NUCLEOTIDE SEQUENCE [LARGE SCALE GENOMIC DNA]</scope>
    <source>
        <strain evidence="2 3">Seoho-28</strain>
    </source>
</reference>
<evidence type="ECO:0008006" key="4">
    <source>
        <dbReference type="Google" id="ProtNLM"/>
    </source>
</evidence>
<feature type="transmembrane region" description="Helical" evidence="1">
    <location>
        <begin position="198"/>
        <end position="218"/>
    </location>
</feature>
<evidence type="ECO:0000256" key="1">
    <source>
        <dbReference type="SAM" id="Phobius"/>
    </source>
</evidence>
<dbReference type="OrthoDB" id="3268838at2"/>
<comment type="caution">
    <text evidence="2">The sequence shown here is derived from an EMBL/GenBank/DDBJ whole genome shotgun (WGS) entry which is preliminary data.</text>
</comment>
<feature type="transmembrane region" description="Helical" evidence="1">
    <location>
        <begin position="35"/>
        <end position="55"/>
    </location>
</feature>
<feature type="transmembrane region" description="Helical" evidence="1">
    <location>
        <begin position="61"/>
        <end position="82"/>
    </location>
</feature>
<gene>
    <name evidence="2" type="ORF">C7Y72_13020</name>
</gene>
<dbReference type="Proteomes" id="UP000240739">
    <property type="component" value="Unassembled WGS sequence"/>
</dbReference>
<organism evidence="2 3">
    <name type="scientific">Paraconexibacter algicola</name>
    <dbReference type="NCBI Taxonomy" id="2133960"/>
    <lineage>
        <taxon>Bacteria</taxon>
        <taxon>Bacillati</taxon>
        <taxon>Actinomycetota</taxon>
        <taxon>Thermoleophilia</taxon>
        <taxon>Solirubrobacterales</taxon>
        <taxon>Paraconexibacteraceae</taxon>
        <taxon>Paraconexibacter</taxon>
    </lineage>
</organism>